<name>A0AAV7JW28_9METZ</name>
<gene>
    <name evidence="3" type="ORF">LOD99_3983</name>
</gene>
<keyword evidence="3" id="KW-0347">Helicase</keyword>
<dbReference type="Gene3D" id="3.40.50.300">
    <property type="entry name" value="P-loop containing nucleotide triphosphate hydrolases"/>
    <property type="match status" value="1"/>
</dbReference>
<dbReference type="InterPro" id="IPR027417">
    <property type="entry name" value="P-loop_NTPase"/>
</dbReference>
<accession>A0AAV7JW28</accession>
<dbReference type="SUPFAM" id="SSF52540">
    <property type="entry name" value="P-loop containing nucleoside triphosphate hydrolases"/>
    <property type="match status" value="1"/>
</dbReference>
<evidence type="ECO:0000256" key="1">
    <source>
        <dbReference type="ARBA" id="ARBA00047984"/>
    </source>
</evidence>
<dbReference type="GO" id="GO:0003724">
    <property type="term" value="F:RNA helicase activity"/>
    <property type="evidence" value="ECO:0007669"/>
    <property type="project" value="UniProtKB-EC"/>
</dbReference>
<keyword evidence="3" id="KW-0547">Nucleotide-binding</keyword>
<organism evidence="3 4">
    <name type="scientific">Oopsacas minuta</name>
    <dbReference type="NCBI Taxonomy" id="111878"/>
    <lineage>
        <taxon>Eukaryota</taxon>
        <taxon>Metazoa</taxon>
        <taxon>Porifera</taxon>
        <taxon>Hexactinellida</taxon>
        <taxon>Hexasterophora</taxon>
        <taxon>Lyssacinosida</taxon>
        <taxon>Leucopsacidae</taxon>
        <taxon>Oopsacas</taxon>
    </lineage>
</organism>
<evidence type="ECO:0000313" key="3">
    <source>
        <dbReference type="EMBL" id="KAI6653147.1"/>
    </source>
</evidence>
<proteinExistence type="predicted"/>
<keyword evidence="4" id="KW-1185">Reference proteome</keyword>
<dbReference type="InterPro" id="IPR014001">
    <property type="entry name" value="Helicase_ATP-bd"/>
</dbReference>
<dbReference type="GO" id="GO:0071013">
    <property type="term" value="C:catalytic step 2 spliceosome"/>
    <property type="evidence" value="ECO:0007669"/>
    <property type="project" value="TreeGrafter"/>
</dbReference>
<reference evidence="3 4" key="1">
    <citation type="journal article" date="2023" name="BMC Biol.">
        <title>The compact genome of the sponge Oopsacas minuta (Hexactinellida) is lacking key metazoan core genes.</title>
        <authorList>
            <person name="Santini S."/>
            <person name="Schenkelaars Q."/>
            <person name="Jourda C."/>
            <person name="Duchesne M."/>
            <person name="Belahbib H."/>
            <person name="Rocher C."/>
            <person name="Selva M."/>
            <person name="Riesgo A."/>
            <person name="Vervoort M."/>
            <person name="Leys S.P."/>
            <person name="Kodjabachian L."/>
            <person name="Le Bivic A."/>
            <person name="Borchiellini C."/>
            <person name="Claverie J.M."/>
            <person name="Renard E."/>
        </authorList>
    </citation>
    <scope>NUCLEOTIDE SEQUENCE [LARGE SCALE GENOMIC DNA]</scope>
    <source>
        <strain evidence="3">SPO-2</strain>
    </source>
</reference>
<keyword evidence="3" id="KW-0067">ATP-binding</keyword>
<evidence type="ECO:0000313" key="4">
    <source>
        <dbReference type="Proteomes" id="UP001165289"/>
    </source>
</evidence>
<dbReference type="PANTHER" id="PTHR18934:SF83">
    <property type="entry name" value="PRE-MRNA-SPLICING FACTOR ATP-DEPENDENT RNA HELICASE DHX16"/>
    <property type="match status" value="1"/>
</dbReference>
<dbReference type="AlphaFoldDB" id="A0AAV7JW28"/>
<protein>
    <submittedName>
        <fullName evidence="3">ATP-dependent RNA helicase Prp43</fullName>
    </submittedName>
</protein>
<dbReference type="PANTHER" id="PTHR18934">
    <property type="entry name" value="ATP-DEPENDENT RNA HELICASE"/>
    <property type="match status" value="1"/>
</dbReference>
<sequence>MTDNRLSSYDVIILDKVHERRLISDILLGVVKDVLLSRPDVRVIIMSATCSILNSCEFFDKKRFQPYVFDAIKILNSIQGYYLTLQKKAVVLHLLKMFNHVIIAKCFCDIFFNR</sequence>
<comment type="catalytic activity">
    <reaction evidence="1">
        <text>ATP + H2O = ADP + phosphate + H(+)</text>
        <dbReference type="Rhea" id="RHEA:13065"/>
        <dbReference type="ChEBI" id="CHEBI:15377"/>
        <dbReference type="ChEBI" id="CHEBI:15378"/>
        <dbReference type="ChEBI" id="CHEBI:30616"/>
        <dbReference type="ChEBI" id="CHEBI:43474"/>
        <dbReference type="ChEBI" id="CHEBI:456216"/>
        <dbReference type="EC" id="3.6.4.13"/>
    </reaction>
</comment>
<dbReference type="GO" id="GO:0003723">
    <property type="term" value="F:RNA binding"/>
    <property type="evidence" value="ECO:0007669"/>
    <property type="project" value="TreeGrafter"/>
</dbReference>
<dbReference type="EMBL" id="JAKMXF010000295">
    <property type="protein sequence ID" value="KAI6653147.1"/>
    <property type="molecule type" value="Genomic_DNA"/>
</dbReference>
<keyword evidence="3" id="KW-0378">Hydrolase</keyword>
<evidence type="ECO:0000259" key="2">
    <source>
        <dbReference type="PROSITE" id="PS51192"/>
    </source>
</evidence>
<dbReference type="Proteomes" id="UP001165289">
    <property type="component" value="Unassembled WGS sequence"/>
</dbReference>
<comment type="caution">
    <text evidence="3">The sequence shown here is derived from an EMBL/GenBank/DDBJ whole genome shotgun (WGS) entry which is preliminary data.</text>
</comment>
<feature type="domain" description="Helicase ATP-binding" evidence="2">
    <location>
        <begin position="1"/>
        <end position="68"/>
    </location>
</feature>
<dbReference type="PROSITE" id="PS51192">
    <property type="entry name" value="HELICASE_ATP_BIND_1"/>
    <property type="match status" value="1"/>
</dbReference>